<proteinExistence type="predicted"/>
<dbReference type="Proteomes" id="UP000631114">
    <property type="component" value="Unassembled WGS sequence"/>
</dbReference>
<evidence type="ECO:0000313" key="1">
    <source>
        <dbReference type="EMBL" id="KAF9614754.1"/>
    </source>
</evidence>
<reference evidence="1 2" key="1">
    <citation type="submission" date="2020-10" db="EMBL/GenBank/DDBJ databases">
        <title>The Coptis chinensis genome and diversification of protoberbering-type alkaloids.</title>
        <authorList>
            <person name="Wang B."/>
            <person name="Shu S."/>
            <person name="Song C."/>
            <person name="Liu Y."/>
        </authorList>
    </citation>
    <scope>NUCLEOTIDE SEQUENCE [LARGE SCALE GENOMIC DNA]</scope>
    <source>
        <strain evidence="1">HL-2020</strain>
        <tissue evidence="1">Leaf</tissue>
    </source>
</reference>
<keyword evidence="2" id="KW-1185">Reference proteome</keyword>
<gene>
    <name evidence="1" type="ORF">IFM89_020608</name>
</gene>
<comment type="caution">
    <text evidence="1">The sequence shown here is derived from an EMBL/GenBank/DDBJ whole genome shotgun (WGS) entry which is preliminary data.</text>
</comment>
<organism evidence="1 2">
    <name type="scientific">Coptis chinensis</name>
    <dbReference type="NCBI Taxonomy" id="261450"/>
    <lineage>
        <taxon>Eukaryota</taxon>
        <taxon>Viridiplantae</taxon>
        <taxon>Streptophyta</taxon>
        <taxon>Embryophyta</taxon>
        <taxon>Tracheophyta</taxon>
        <taxon>Spermatophyta</taxon>
        <taxon>Magnoliopsida</taxon>
        <taxon>Ranunculales</taxon>
        <taxon>Ranunculaceae</taxon>
        <taxon>Coptidoideae</taxon>
        <taxon>Coptis</taxon>
    </lineage>
</organism>
<evidence type="ECO:0000313" key="2">
    <source>
        <dbReference type="Proteomes" id="UP000631114"/>
    </source>
</evidence>
<protein>
    <submittedName>
        <fullName evidence="1">Uncharacterized protein</fullName>
    </submittedName>
</protein>
<name>A0A835M5M5_9MAGN</name>
<accession>A0A835M5M5</accession>
<dbReference type="AlphaFoldDB" id="A0A835M5M5"/>
<dbReference type="EMBL" id="JADFTS010000003">
    <property type="protein sequence ID" value="KAF9614754.1"/>
    <property type="molecule type" value="Genomic_DNA"/>
</dbReference>
<sequence length="44" mass="5056">MHNVSVLGSDSPKKGNHFLGLPRMHLMMDQQRLLLCPQVRILLM</sequence>